<evidence type="ECO:0000313" key="14">
    <source>
        <dbReference type="EMBL" id="RPH29329.1"/>
    </source>
</evidence>
<comment type="similarity">
    <text evidence="2">Belongs to the binding-protein-dependent transport system permease family. UgpAE subfamily.</text>
</comment>
<feature type="transmembrane region" description="Helical" evidence="11">
    <location>
        <begin position="271"/>
        <end position="292"/>
    </location>
</feature>
<keyword evidence="10 11" id="KW-0472">Membrane</keyword>
<comment type="subunit">
    <text evidence="3 12">The complex is composed of two ATP-binding proteins (UgpC), two transmembrane proteins (UgpA and UgpE) and a solute-binding protein (UgpB).</text>
</comment>
<evidence type="ECO:0000256" key="5">
    <source>
        <dbReference type="ARBA" id="ARBA00022448"/>
    </source>
</evidence>
<keyword evidence="9 11" id="KW-1133">Transmembrane helix</keyword>
<dbReference type="GO" id="GO:0055085">
    <property type="term" value="P:transmembrane transport"/>
    <property type="evidence" value="ECO:0007669"/>
    <property type="project" value="InterPro"/>
</dbReference>
<dbReference type="RefSeq" id="WP_124023398.1">
    <property type="nucleotide sequence ID" value="NZ_RPOH01000021.1"/>
</dbReference>
<evidence type="ECO:0000256" key="4">
    <source>
        <dbReference type="ARBA" id="ARBA00020515"/>
    </source>
</evidence>
<dbReference type="Gene3D" id="1.10.3720.10">
    <property type="entry name" value="MetI-like"/>
    <property type="match status" value="1"/>
</dbReference>
<dbReference type="SUPFAM" id="SSF161098">
    <property type="entry name" value="MetI-like"/>
    <property type="match status" value="1"/>
</dbReference>
<evidence type="ECO:0000313" key="15">
    <source>
        <dbReference type="Proteomes" id="UP000268615"/>
    </source>
</evidence>
<dbReference type="InterPro" id="IPR035906">
    <property type="entry name" value="MetI-like_sf"/>
</dbReference>
<dbReference type="PANTHER" id="PTHR43744:SF8">
    <property type="entry name" value="SN-GLYCEROL-3-PHOSPHATE TRANSPORT SYSTEM PERMEASE PROTEIN UGPE"/>
    <property type="match status" value="1"/>
</dbReference>
<dbReference type="CDD" id="cd06261">
    <property type="entry name" value="TM_PBP2"/>
    <property type="match status" value="1"/>
</dbReference>
<keyword evidence="15" id="KW-1185">Reference proteome</keyword>
<dbReference type="PROSITE" id="PS50928">
    <property type="entry name" value="ABC_TM1"/>
    <property type="match status" value="1"/>
</dbReference>
<feature type="domain" description="ABC transmembrane type-1" evidence="13">
    <location>
        <begin position="71"/>
        <end position="292"/>
    </location>
</feature>
<dbReference type="Pfam" id="PF00528">
    <property type="entry name" value="BPD_transp_1"/>
    <property type="match status" value="1"/>
</dbReference>
<gene>
    <name evidence="12" type="primary">ugpE</name>
    <name evidence="14" type="ORF">EHN07_06705</name>
</gene>
<proteinExistence type="inferred from homology"/>
<evidence type="ECO:0000256" key="10">
    <source>
        <dbReference type="ARBA" id="ARBA00023136"/>
    </source>
</evidence>
<name>A0A3N5E2V2_9ENTR</name>
<evidence type="ECO:0000256" key="6">
    <source>
        <dbReference type="ARBA" id="ARBA00022475"/>
    </source>
</evidence>
<dbReference type="AlphaFoldDB" id="A0A3N5E2V2"/>
<dbReference type="OrthoDB" id="369039at2"/>
<evidence type="ECO:0000256" key="12">
    <source>
        <dbReference type="RuleBase" id="RU363056"/>
    </source>
</evidence>
<feature type="transmembrane region" description="Helical" evidence="11">
    <location>
        <begin position="12"/>
        <end position="31"/>
    </location>
</feature>
<evidence type="ECO:0000256" key="8">
    <source>
        <dbReference type="ARBA" id="ARBA00022692"/>
    </source>
</evidence>
<dbReference type="InterPro" id="IPR000515">
    <property type="entry name" value="MetI-like"/>
</dbReference>
<comment type="function">
    <text evidence="12">Part of the ABC transporter complex UgpBAEC involved in sn-glycerol-3-phosphate (G3P) import. Probably responsible for the translocation of the substrate across the membrane.</text>
</comment>
<evidence type="ECO:0000259" key="13">
    <source>
        <dbReference type="PROSITE" id="PS50928"/>
    </source>
</evidence>
<dbReference type="GO" id="GO:0005886">
    <property type="term" value="C:plasma membrane"/>
    <property type="evidence" value="ECO:0007669"/>
    <property type="project" value="UniProtKB-SubCell"/>
</dbReference>
<dbReference type="Proteomes" id="UP000268615">
    <property type="component" value="Unassembled WGS sequence"/>
</dbReference>
<dbReference type="EMBL" id="RPOH01000021">
    <property type="protein sequence ID" value="RPH29329.1"/>
    <property type="molecule type" value="Genomic_DNA"/>
</dbReference>
<comment type="caution">
    <text evidence="14">The sequence shown here is derived from an EMBL/GenBank/DDBJ whole genome shotgun (WGS) entry which is preliminary data.</text>
</comment>
<sequence length="305" mass="33613">MIENTRSIDIAANTVLILGMLFILTPLYFVITTATHSFEYVLQNGTPFYPGTHLVENIKYLFNETLIPTQILNSLSVALTVALGKCLFAYITAFALVFFNLRFSNVIFALILVTIMLPLDVRVVTTYEVASNILAPLNWLFRVTGIQALYLSLMGQPLHLELSVLNTYFGLAVPLIAHGTGTFMFRQFFKTIPKELPEAAKMDGASPLRFALDILLPISKSNFAALFILMFLGGWSAYLWPLVASSTPEMQTAVVGLAKLQPSSDGEIANYPVIMTAVLMVSCIPLIMIALLQKHVVKGLALSEK</sequence>
<comment type="subcellular location">
    <subcellularLocation>
        <location evidence="1 12">Cell inner membrane</location>
        <topology evidence="1 12">Multi-pass membrane protein</topology>
    </subcellularLocation>
    <subcellularLocation>
        <location evidence="11">Cell membrane</location>
        <topology evidence="11">Multi-pass membrane protein</topology>
    </subcellularLocation>
</comment>
<accession>A0A3N5E2V2</accession>
<feature type="transmembrane region" description="Helical" evidence="11">
    <location>
        <begin position="223"/>
        <end position="240"/>
    </location>
</feature>
<feature type="transmembrane region" description="Helical" evidence="11">
    <location>
        <begin position="75"/>
        <end position="99"/>
    </location>
</feature>
<dbReference type="PANTHER" id="PTHR43744">
    <property type="entry name" value="ABC TRANSPORTER PERMEASE PROTEIN MG189-RELATED-RELATED"/>
    <property type="match status" value="1"/>
</dbReference>
<evidence type="ECO:0000256" key="11">
    <source>
        <dbReference type="RuleBase" id="RU363032"/>
    </source>
</evidence>
<feature type="transmembrane region" description="Helical" evidence="11">
    <location>
        <begin position="167"/>
        <end position="185"/>
    </location>
</feature>
<evidence type="ECO:0000256" key="7">
    <source>
        <dbReference type="ARBA" id="ARBA00022519"/>
    </source>
</evidence>
<keyword evidence="8 11" id="KW-0812">Transmembrane</keyword>
<keyword evidence="7 12" id="KW-0997">Cell inner membrane</keyword>
<evidence type="ECO:0000256" key="9">
    <source>
        <dbReference type="ARBA" id="ARBA00022989"/>
    </source>
</evidence>
<reference evidence="14 15" key="1">
    <citation type="submission" date="2018-11" db="EMBL/GenBank/DDBJ databases">
        <title>Draft genome sequence of Buttiauxella warmboldiae CCUG 35512.</title>
        <authorList>
            <person name="Salva-Serra F."/>
            <person name="Marathe N."/>
            <person name="Moore E."/>
            <person name="Svensson L."/>
            <person name="Engstrom-Jakobsson H."/>
        </authorList>
    </citation>
    <scope>NUCLEOTIDE SEQUENCE [LARGE SCALE GENOMIC DNA]</scope>
    <source>
        <strain evidence="14 15">CCUG 35512</strain>
    </source>
</reference>
<organism evidence="14 15">
    <name type="scientific">Buttiauxella warmboldiae</name>
    <dbReference type="NCBI Taxonomy" id="82993"/>
    <lineage>
        <taxon>Bacteria</taxon>
        <taxon>Pseudomonadati</taxon>
        <taxon>Pseudomonadota</taxon>
        <taxon>Gammaproteobacteria</taxon>
        <taxon>Enterobacterales</taxon>
        <taxon>Enterobacteriaceae</taxon>
        <taxon>Buttiauxella</taxon>
    </lineage>
</organism>
<feature type="transmembrane region" description="Helical" evidence="11">
    <location>
        <begin position="106"/>
        <end position="124"/>
    </location>
</feature>
<evidence type="ECO:0000256" key="2">
    <source>
        <dbReference type="ARBA" id="ARBA00008852"/>
    </source>
</evidence>
<evidence type="ECO:0000256" key="3">
    <source>
        <dbReference type="ARBA" id="ARBA00011557"/>
    </source>
</evidence>
<keyword evidence="5 11" id="KW-0813">Transport</keyword>
<evidence type="ECO:0000256" key="1">
    <source>
        <dbReference type="ARBA" id="ARBA00004429"/>
    </source>
</evidence>
<protein>
    <recommendedName>
        <fullName evidence="4 12">sn-glycerol-3-phosphate transport system permease protein UgpE</fullName>
    </recommendedName>
</protein>
<keyword evidence="6 12" id="KW-1003">Cell membrane</keyword>